<comment type="caution">
    <text evidence="1">The sequence shown here is derived from an EMBL/GenBank/DDBJ whole genome shotgun (WGS) entry which is preliminary data.</text>
</comment>
<dbReference type="Proteomes" id="UP001056120">
    <property type="component" value="Linkage Group LG20"/>
</dbReference>
<accession>A0ACB9D707</accession>
<protein>
    <submittedName>
        <fullName evidence="1">Uncharacterized protein</fullName>
    </submittedName>
</protein>
<reference evidence="1 2" key="2">
    <citation type="journal article" date="2022" name="Mol. Ecol. Resour.">
        <title>The genomes of chicory, endive, great burdock and yacon provide insights into Asteraceae paleo-polyploidization history and plant inulin production.</title>
        <authorList>
            <person name="Fan W."/>
            <person name="Wang S."/>
            <person name="Wang H."/>
            <person name="Wang A."/>
            <person name="Jiang F."/>
            <person name="Liu H."/>
            <person name="Zhao H."/>
            <person name="Xu D."/>
            <person name="Zhang Y."/>
        </authorList>
    </citation>
    <scope>NUCLEOTIDE SEQUENCE [LARGE SCALE GENOMIC DNA]</scope>
    <source>
        <strain evidence="2">cv. Yunnan</strain>
        <tissue evidence="1">Leaves</tissue>
    </source>
</reference>
<gene>
    <name evidence="1" type="ORF">L1987_59980</name>
</gene>
<reference evidence="2" key="1">
    <citation type="journal article" date="2022" name="Mol. Ecol. Resour.">
        <title>The genomes of chicory, endive, great burdock and yacon provide insights into Asteraceae palaeo-polyploidization history and plant inulin production.</title>
        <authorList>
            <person name="Fan W."/>
            <person name="Wang S."/>
            <person name="Wang H."/>
            <person name="Wang A."/>
            <person name="Jiang F."/>
            <person name="Liu H."/>
            <person name="Zhao H."/>
            <person name="Xu D."/>
            <person name="Zhang Y."/>
        </authorList>
    </citation>
    <scope>NUCLEOTIDE SEQUENCE [LARGE SCALE GENOMIC DNA]</scope>
    <source>
        <strain evidence="2">cv. Yunnan</strain>
    </source>
</reference>
<sequence>MVNSKDVLELALSTSQCGSCNLEFSSCTLDRWIKQKIVGMSYNYIWSGPNLGIMEGKRMDRLSRSMLSVDARADSYVWNKWGVKKICGGFKKAKYSSRARNPCGKAILFVAICVEFTKVG</sequence>
<proteinExistence type="predicted"/>
<evidence type="ECO:0000313" key="2">
    <source>
        <dbReference type="Proteomes" id="UP001056120"/>
    </source>
</evidence>
<evidence type="ECO:0000313" key="1">
    <source>
        <dbReference type="EMBL" id="KAI3742300.1"/>
    </source>
</evidence>
<keyword evidence="2" id="KW-1185">Reference proteome</keyword>
<dbReference type="EMBL" id="CM042037">
    <property type="protein sequence ID" value="KAI3742300.1"/>
    <property type="molecule type" value="Genomic_DNA"/>
</dbReference>
<organism evidence="1 2">
    <name type="scientific">Smallanthus sonchifolius</name>
    <dbReference type="NCBI Taxonomy" id="185202"/>
    <lineage>
        <taxon>Eukaryota</taxon>
        <taxon>Viridiplantae</taxon>
        <taxon>Streptophyta</taxon>
        <taxon>Embryophyta</taxon>
        <taxon>Tracheophyta</taxon>
        <taxon>Spermatophyta</taxon>
        <taxon>Magnoliopsida</taxon>
        <taxon>eudicotyledons</taxon>
        <taxon>Gunneridae</taxon>
        <taxon>Pentapetalae</taxon>
        <taxon>asterids</taxon>
        <taxon>campanulids</taxon>
        <taxon>Asterales</taxon>
        <taxon>Asteraceae</taxon>
        <taxon>Asteroideae</taxon>
        <taxon>Heliantheae alliance</taxon>
        <taxon>Millerieae</taxon>
        <taxon>Smallanthus</taxon>
    </lineage>
</organism>
<name>A0ACB9D707_9ASTR</name>